<protein>
    <recommendedName>
        <fullName evidence="1">Glycosyltransferase 2-like domain-containing protein</fullName>
    </recommendedName>
</protein>
<dbReference type="InterPro" id="IPR029044">
    <property type="entry name" value="Nucleotide-diphossugar_trans"/>
</dbReference>
<accession>A0A6C0ESG4</accession>
<name>A0A6C0ESG4_9ZZZZ</name>
<sequence length="219" mass="25489">MNSCSIIIPTYNRKKFEKLIEYNILCQTYKNIIEVVIGDDGDELLELNIPYPIKYIKCERMTIGQKRNLLAARCIGTYIAHIDTDDVYFPSYIEHSISLLEKEKKNATGTSDMIFIFPDGHTGSMRNPWFSMANEATLVYKKTFWEEKKFGEVNSGEAIKFLEGRHWQMSHSNILEVMICICHSLNTVDKNVWRSDNQITLPPYDKHKEILKEINLINN</sequence>
<dbReference type="Gene3D" id="3.90.550.10">
    <property type="entry name" value="Spore Coat Polysaccharide Biosynthesis Protein SpsA, Chain A"/>
    <property type="match status" value="1"/>
</dbReference>
<dbReference type="SUPFAM" id="SSF53448">
    <property type="entry name" value="Nucleotide-diphospho-sugar transferases"/>
    <property type="match status" value="1"/>
</dbReference>
<evidence type="ECO:0000259" key="1">
    <source>
        <dbReference type="Pfam" id="PF00535"/>
    </source>
</evidence>
<dbReference type="InterPro" id="IPR001173">
    <property type="entry name" value="Glyco_trans_2-like"/>
</dbReference>
<dbReference type="GO" id="GO:0016758">
    <property type="term" value="F:hexosyltransferase activity"/>
    <property type="evidence" value="ECO:0007669"/>
    <property type="project" value="UniProtKB-ARBA"/>
</dbReference>
<dbReference type="EMBL" id="MN738931">
    <property type="protein sequence ID" value="QHT32124.1"/>
    <property type="molecule type" value="Genomic_DNA"/>
</dbReference>
<feature type="domain" description="Glycosyltransferase 2-like" evidence="1">
    <location>
        <begin position="5"/>
        <end position="120"/>
    </location>
</feature>
<dbReference type="CDD" id="cd00761">
    <property type="entry name" value="Glyco_tranf_GTA_type"/>
    <property type="match status" value="1"/>
</dbReference>
<dbReference type="PANTHER" id="PTHR22916:SF3">
    <property type="entry name" value="UDP-GLCNAC:BETAGAL BETA-1,3-N-ACETYLGLUCOSAMINYLTRANSFERASE-LIKE PROTEIN 1"/>
    <property type="match status" value="1"/>
</dbReference>
<dbReference type="PANTHER" id="PTHR22916">
    <property type="entry name" value="GLYCOSYLTRANSFERASE"/>
    <property type="match status" value="1"/>
</dbReference>
<dbReference type="Pfam" id="PF00535">
    <property type="entry name" value="Glycos_transf_2"/>
    <property type="match status" value="1"/>
</dbReference>
<dbReference type="AlphaFoldDB" id="A0A6C0ESG4"/>
<reference evidence="2" key="1">
    <citation type="journal article" date="2020" name="Nature">
        <title>Giant virus diversity and host interactions through global metagenomics.</title>
        <authorList>
            <person name="Schulz F."/>
            <person name="Roux S."/>
            <person name="Paez-Espino D."/>
            <person name="Jungbluth S."/>
            <person name="Walsh D.A."/>
            <person name="Denef V.J."/>
            <person name="McMahon K.D."/>
            <person name="Konstantinidis K.T."/>
            <person name="Eloe-Fadrosh E.A."/>
            <person name="Kyrpides N.C."/>
            <person name="Woyke T."/>
        </authorList>
    </citation>
    <scope>NUCLEOTIDE SEQUENCE</scope>
    <source>
        <strain evidence="2">GVMAG-M-3300009159-65</strain>
    </source>
</reference>
<organism evidence="2">
    <name type="scientific">viral metagenome</name>
    <dbReference type="NCBI Taxonomy" id="1070528"/>
    <lineage>
        <taxon>unclassified sequences</taxon>
        <taxon>metagenomes</taxon>
        <taxon>organismal metagenomes</taxon>
    </lineage>
</organism>
<evidence type="ECO:0000313" key="2">
    <source>
        <dbReference type="EMBL" id="QHT32124.1"/>
    </source>
</evidence>
<proteinExistence type="predicted"/>